<keyword evidence="1" id="KW-0472">Membrane</keyword>
<protein>
    <submittedName>
        <fullName evidence="2">Predicted protein</fullName>
    </submittedName>
</protein>
<gene>
    <name evidence="2" type="ORF">ARALYDRAFT_672209</name>
</gene>
<feature type="transmembrane region" description="Helical" evidence="1">
    <location>
        <begin position="162"/>
        <end position="180"/>
    </location>
</feature>
<name>D7L1H0_ARALL</name>
<feature type="transmembrane region" description="Helical" evidence="1">
    <location>
        <begin position="286"/>
        <end position="305"/>
    </location>
</feature>
<keyword evidence="1" id="KW-1133">Transmembrane helix</keyword>
<proteinExistence type="predicted"/>
<dbReference type="Proteomes" id="UP000008694">
    <property type="component" value="Unassembled WGS sequence"/>
</dbReference>
<reference evidence="3" key="1">
    <citation type="journal article" date="2011" name="Nat. Genet.">
        <title>The Arabidopsis lyrata genome sequence and the basis of rapid genome size change.</title>
        <authorList>
            <person name="Hu T.T."/>
            <person name="Pattyn P."/>
            <person name="Bakker E.G."/>
            <person name="Cao J."/>
            <person name="Cheng J.-F."/>
            <person name="Clark R.M."/>
            <person name="Fahlgren N."/>
            <person name="Fawcett J.A."/>
            <person name="Grimwood J."/>
            <person name="Gundlach H."/>
            <person name="Haberer G."/>
            <person name="Hollister J.D."/>
            <person name="Ossowski S."/>
            <person name="Ottilar R.P."/>
            <person name="Salamov A.A."/>
            <person name="Schneeberger K."/>
            <person name="Spannagl M."/>
            <person name="Wang X."/>
            <person name="Yang L."/>
            <person name="Nasrallah M.E."/>
            <person name="Bergelson J."/>
            <person name="Carrington J.C."/>
            <person name="Gaut B.S."/>
            <person name="Schmutz J."/>
            <person name="Mayer K.F.X."/>
            <person name="Van de Peer Y."/>
            <person name="Grigoriev I.V."/>
            <person name="Nordborg M."/>
            <person name="Weigel D."/>
            <person name="Guo Y.-L."/>
        </authorList>
    </citation>
    <scope>NUCLEOTIDE SEQUENCE [LARGE SCALE GENOMIC DNA]</scope>
    <source>
        <strain evidence="3">cv. MN47</strain>
    </source>
</reference>
<sequence>MGSRGNRVGDRWNEMDCDEKTSVIQEEIKRVGKLPSNSVYAVHRLKVLNKINDLLSVQRTLSQEKDFVVIVIIFIREKSKTLLHHHPYIKSPNPYHTEEKLKPKSKKMRNVMENIKSKRDVIVCRGIWYAMTLLSLFGLSISLNLLWPPGDSSSTSRFLRDGAVSATTFYAVTLLRYLFFTHPPSTCYTEFTAPKERIPQVVFSELALYLVFTTPLQCSLLFTNNVLSLLYISLFIISLFTGGIGLIQLSEKCRMETRHALITLFFGWLFGLFGIFEALYCNDYNGVALFLANLYVMFSLGLFLYNFPLRRTCILCLLLPFLFNPKRKSLSEYTYILSN</sequence>
<dbReference type="STRING" id="81972.D7L1H0"/>
<evidence type="ECO:0000313" key="2">
    <source>
        <dbReference type="EMBL" id="EFH59098.1"/>
    </source>
</evidence>
<evidence type="ECO:0000256" key="1">
    <source>
        <dbReference type="SAM" id="Phobius"/>
    </source>
</evidence>
<evidence type="ECO:0000313" key="3">
    <source>
        <dbReference type="Proteomes" id="UP000008694"/>
    </source>
</evidence>
<keyword evidence="3" id="KW-1185">Reference proteome</keyword>
<organism evidence="3">
    <name type="scientific">Arabidopsis lyrata subsp. lyrata</name>
    <name type="common">Lyre-leaved rock-cress</name>
    <dbReference type="NCBI Taxonomy" id="81972"/>
    <lineage>
        <taxon>Eukaryota</taxon>
        <taxon>Viridiplantae</taxon>
        <taxon>Streptophyta</taxon>
        <taxon>Embryophyta</taxon>
        <taxon>Tracheophyta</taxon>
        <taxon>Spermatophyta</taxon>
        <taxon>Magnoliopsida</taxon>
        <taxon>eudicotyledons</taxon>
        <taxon>Gunneridae</taxon>
        <taxon>Pentapetalae</taxon>
        <taxon>rosids</taxon>
        <taxon>malvids</taxon>
        <taxon>Brassicales</taxon>
        <taxon>Brassicaceae</taxon>
        <taxon>Camelineae</taxon>
        <taxon>Arabidopsis</taxon>
    </lineage>
</organism>
<feature type="transmembrane region" description="Helical" evidence="1">
    <location>
        <begin position="126"/>
        <end position="147"/>
    </location>
</feature>
<accession>D7L1H0</accession>
<keyword evidence="1" id="KW-0812">Transmembrane</keyword>
<dbReference type="EMBL" id="GL348715">
    <property type="protein sequence ID" value="EFH59098.1"/>
    <property type="molecule type" value="Genomic_DNA"/>
</dbReference>
<dbReference type="Gramene" id="Al_scaffold_0003_1406">
    <property type="protein sequence ID" value="Al_scaffold_0003_1406"/>
    <property type="gene ID" value="Al_scaffold_0003_1406"/>
</dbReference>
<feature type="transmembrane region" description="Helical" evidence="1">
    <location>
        <begin position="228"/>
        <end position="249"/>
    </location>
</feature>
<dbReference type="AlphaFoldDB" id="D7L1H0"/>
<feature type="transmembrane region" description="Helical" evidence="1">
    <location>
        <begin position="261"/>
        <end position="280"/>
    </location>
</feature>
<feature type="transmembrane region" description="Helical" evidence="1">
    <location>
        <begin position="201"/>
        <end position="222"/>
    </location>
</feature>
<dbReference type="HOGENOM" id="CLU_819770_0_0_1"/>